<feature type="compositionally biased region" description="Basic and acidic residues" evidence="10">
    <location>
        <begin position="531"/>
        <end position="547"/>
    </location>
</feature>
<dbReference type="SUPFAM" id="SSF52096">
    <property type="entry name" value="ClpP/crotonase"/>
    <property type="match status" value="1"/>
</dbReference>
<evidence type="ECO:0000256" key="6">
    <source>
        <dbReference type="ARBA" id="ARBA00022825"/>
    </source>
</evidence>
<dbReference type="InterPro" id="IPR015943">
    <property type="entry name" value="WD40/YVTN_repeat-like_dom_sf"/>
</dbReference>
<evidence type="ECO:0000256" key="9">
    <source>
        <dbReference type="PIRSR" id="PIRSR036421-3"/>
    </source>
</evidence>
<dbReference type="GO" id="GO:0005737">
    <property type="term" value="C:cytoplasm"/>
    <property type="evidence" value="ECO:0007669"/>
    <property type="project" value="UniProtKB-SubCell"/>
</dbReference>
<reference evidence="12 13" key="1">
    <citation type="journal article" date="2013" name="Genome Announc.">
        <title>Draft Genome Sequence of Holospora undulata Strain HU1, a Micronucleus-Specific Symbiont of the Ciliate Paramecium caudatum.</title>
        <authorList>
            <person name="Dohra H."/>
            <person name="Suzuki H."/>
            <person name="Suzuki T."/>
            <person name="Tanaka K."/>
            <person name="Fujishima M."/>
        </authorList>
    </citation>
    <scope>NUCLEOTIDE SEQUENCE [LARGE SCALE GENOMIC DNA]</scope>
    <source>
        <strain evidence="12 13">HU1</strain>
    </source>
</reference>
<evidence type="ECO:0000313" key="12">
    <source>
        <dbReference type="EMBL" id="ETZ04510.1"/>
    </source>
</evidence>
<dbReference type="PANTHER" id="PTHR43253">
    <property type="entry name" value="TRICORN PROTEASE HOMOLOG 2-RELATED"/>
    <property type="match status" value="1"/>
</dbReference>
<feature type="active site" description="Charge relay system" evidence="8">
    <location>
        <position position="1045"/>
    </location>
</feature>
<comment type="caution">
    <text evidence="12">The sequence shown here is derived from an EMBL/GenBank/DDBJ whole genome shotgun (WGS) entry which is preliminary data.</text>
</comment>
<keyword evidence="3 7" id="KW-0963">Cytoplasm</keyword>
<feature type="region of interest" description="Disordered" evidence="10">
    <location>
        <begin position="523"/>
        <end position="572"/>
    </location>
</feature>
<keyword evidence="13" id="KW-1185">Reference proteome</keyword>
<evidence type="ECO:0000259" key="11">
    <source>
        <dbReference type="SMART" id="SM00245"/>
    </source>
</evidence>
<dbReference type="Gene3D" id="2.120.10.60">
    <property type="entry name" value="Tricorn protease N-terminal domain"/>
    <property type="match status" value="1"/>
</dbReference>
<keyword evidence="4 7" id="KW-0645">Protease</keyword>
<dbReference type="InterPro" id="IPR028204">
    <property type="entry name" value="Tricorn_C1"/>
</dbReference>
<dbReference type="Pfam" id="PF26549">
    <property type="entry name" value="Tricorn_N"/>
    <property type="match status" value="1"/>
</dbReference>
<evidence type="ECO:0000256" key="10">
    <source>
        <dbReference type="SAM" id="MobiDB-lite"/>
    </source>
</evidence>
<evidence type="ECO:0000256" key="7">
    <source>
        <dbReference type="PIRNR" id="PIRNR036421"/>
    </source>
</evidence>
<comment type="subcellular location">
    <subcellularLocation>
        <location evidence="1 7">Cytoplasm</location>
    </subcellularLocation>
</comment>
<comment type="function">
    <text evidence="7">Degrades oligopeptides.</text>
</comment>
<dbReference type="PANTHER" id="PTHR43253:SF1">
    <property type="entry name" value="TRICORN PROTEASE HOMOLOG 2-RELATED"/>
    <property type="match status" value="1"/>
</dbReference>
<evidence type="ECO:0000256" key="8">
    <source>
        <dbReference type="PIRSR" id="PIRSR036421-1"/>
    </source>
</evidence>
<dbReference type="GO" id="GO:0008236">
    <property type="term" value="F:serine-type peptidase activity"/>
    <property type="evidence" value="ECO:0007669"/>
    <property type="project" value="UniProtKB-UniRule"/>
</dbReference>
<dbReference type="Proteomes" id="UP000026922">
    <property type="component" value="Unassembled WGS sequence"/>
</dbReference>
<evidence type="ECO:0000256" key="3">
    <source>
        <dbReference type="ARBA" id="ARBA00022490"/>
    </source>
</evidence>
<evidence type="ECO:0000256" key="1">
    <source>
        <dbReference type="ARBA" id="ARBA00004496"/>
    </source>
</evidence>
<dbReference type="Gene3D" id="2.30.42.10">
    <property type="match status" value="1"/>
</dbReference>
<dbReference type="Pfam" id="PF14684">
    <property type="entry name" value="Tricorn_C1"/>
    <property type="match status" value="1"/>
</dbReference>
<dbReference type="RefSeq" id="WP_006294677.1">
    <property type="nucleotide sequence ID" value="NZ_ARPM03000188.1"/>
</dbReference>
<comment type="similarity">
    <text evidence="2 7">Belongs to the peptidase S41B family.</text>
</comment>
<evidence type="ECO:0000313" key="13">
    <source>
        <dbReference type="Proteomes" id="UP000026922"/>
    </source>
</evidence>
<dbReference type="InterPro" id="IPR012393">
    <property type="entry name" value="Tricorn_protease"/>
</dbReference>
<dbReference type="InterPro" id="IPR029414">
    <property type="entry name" value="Tricorn_PDZ"/>
</dbReference>
<name>A0A061JFT0_9PROT</name>
<dbReference type="Gene3D" id="3.90.226.10">
    <property type="entry name" value="2-enoyl-CoA Hydratase, Chain A, domain 1"/>
    <property type="match status" value="1"/>
</dbReference>
<dbReference type="PIRSF" id="PIRSF036421">
    <property type="entry name" value="Tricorn_protease"/>
    <property type="match status" value="1"/>
</dbReference>
<evidence type="ECO:0000256" key="2">
    <source>
        <dbReference type="ARBA" id="ARBA00008524"/>
    </source>
</evidence>
<keyword evidence="6 7" id="KW-0720">Serine protease</keyword>
<feature type="compositionally biased region" description="Polar residues" evidence="10">
    <location>
        <begin position="548"/>
        <end position="572"/>
    </location>
</feature>
<dbReference type="Pfam" id="PF26550">
    <property type="entry name" value="Tricorn_2nd"/>
    <property type="match status" value="1"/>
</dbReference>
<dbReference type="InterPro" id="IPR005151">
    <property type="entry name" value="Tail-specific_protease"/>
</dbReference>
<dbReference type="Gene3D" id="3.30.750.44">
    <property type="match status" value="1"/>
</dbReference>
<dbReference type="AlphaFoldDB" id="A0A061JFT0"/>
<dbReference type="EC" id="3.4.21.-" evidence="7"/>
<keyword evidence="5 7" id="KW-0378">Hydrolase</keyword>
<dbReference type="EMBL" id="ARPM03000188">
    <property type="protein sequence ID" value="ETZ04510.1"/>
    <property type="molecule type" value="Genomic_DNA"/>
</dbReference>
<proteinExistence type="inferred from homology"/>
<gene>
    <name evidence="12" type="ORF">K737_301080</name>
</gene>
<feature type="active site" description="Charge relay system" evidence="8">
    <location>
        <position position="766"/>
    </location>
</feature>
<dbReference type="Gene3D" id="2.130.10.10">
    <property type="entry name" value="YVTN repeat-like/Quinoprotein amine dehydrogenase"/>
    <property type="match status" value="1"/>
</dbReference>
<feature type="active site" description="Nucleophile" evidence="8">
    <location>
        <position position="987"/>
    </location>
</feature>
<dbReference type="CDD" id="cd07562">
    <property type="entry name" value="Peptidase_S41_TRI"/>
    <property type="match status" value="1"/>
</dbReference>
<organism evidence="12 13">
    <name type="scientific">Holospora undulata HU1</name>
    <dbReference type="NCBI Taxonomy" id="1321371"/>
    <lineage>
        <taxon>Bacteria</taxon>
        <taxon>Pseudomonadati</taxon>
        <taxon>Pseudomonadota</taxon>
        <taxon>Alphaproteobacteria</taxon>
        <taxon>Holosporales</taxon>
        <taxon>Holosporaceae</taxon>
        <taxon>Holospora</taxon>
    </lineage>
</organism>
<evidence type="ECO:0000256" key="5">
    <source>
        <dbReference type="ARBA" id="ARBA00022801"/>
    </source>
</evidence>
<accession>A0A061JFT0</accession>
<dbReference type="InterPro" id="IPR036034">
    <property type="entry name" value="PDZ_sf"/>
</dbReference>
<dbReference type="SMART" id="SM00245">
    <property type="entry name" value="TSPc"/>
    <property type="match status" value="1"/>
</dbReference>
<feature type="site" description="Transition state stabilizer; via amide nitrogen" evidence="9">
    <location>
        <position position="988"/>
    </location>
</feature>
<dbReference type="SUPFAM" id="SSF82171">
    <property type="entry name" value="DPP6 N-terminal domain-like"/>
    <property type="match status" value="1"/>
</dbReference>
<dbReference type="SUPFAM" id="SSF69304">
    <property type="entry name" value="Tricorn protease N-terminal domain"/>
    <property type="match status" value="1"/>
</dbReference>
<sequence>MSAYIRYPSVCQSSVAFLLGKSIWTMTLQAQELTRLTGDYDSIKSLALHPKGIAWSSMGQVFVQWNGESSSEQLTYSSTPVSVLGWNQDQIVIKTGSKHPFEISEIFLLCPCSKQWTRVACGEANAIAWDDQNRCVIQRAGYRYGAWQRYQGGTVGNLWIDTEKNQNFSPLLNNNQYNYVCPVCVKDRIFFLSDVSGWGNVHSVLWDGSDMRQHTKNLEFYPMHLTGTQDHLVYTVGGTLHVLSVKDEVVKTVCVPISAGATKNDTSYNAGSYYRTCALSKTGKHLSIVSRGQLFQMTCYKGPVWQLPYGQEPFGHYRCLQWLSDKELIAVCDEGKQDVLHLFQDIGSIETVYKWDDFSGIQREWGRITVMEAHPEKRRLVLSNHRHELFWLDLEQKNGQWIETVFEECTQKREEIAGVSWSPCGQALAYGLPSRAHSSSIVIYDVQNNQRHVVVEDIFENVFPVFDPKGRYLFFFSARHVESTFDPVHFSSQFEAPLLPFVVTLLKDTPSLLYAALEEQHQKSENGNALEDEKNKKISDESEKENAEQGSKAQSSTLDSENQSESVSDSKTNAPTFESIIDFEGIQLRVQPLPLAARAYTQMICLEDGLLYSALIESDSLPESQKWEQKLWKYSFSDLTESSILDSVQEWSLSYDQKWMVYLNLGRLRVVPSGTRPEDGEDSSFRKGGWLDWNRISLRVNHRKEWYQMFDEAWRLQKDLFWRSDLGGVDWDAVYQRYHPLIARITEIEDLWAIIEEMHGELGTSHAYILGAQESRSCSPFSSTLGASFSYVEEADAYRIDEFFIQLSGQLGPLQRPGLSVKVGDLLWSIGGKRLSKFCPPEQLLWDRAGYGIPVEIGPTEESRRSVVVFPEKGYQERKWRYEAWIAKNTAYVHEKSQGKLGYIHIPTMGCEGMDIFMRSYLQEFDRPGLVIDVRFNGGGNVSEIIFRYLTQKRLGYDQSRWSGVTPYPRLSPRGPMVLLINAYTGSDGDMFAYAFKSWKLGKVIGKRSWGGVVGISPRYPLLNGTYTTQPEYAIWFPEAGWGVENCGVHPDFEVEISPQDQVMGIDPQLDYAISKGVLVVDQDQERQLKLIPKISDS</sequence>
<dbReference type="GO" id="GO:0006508">
    <property type="term" value="P:proteolysis"/>
    <property type="evidence" value="ECO:0007669"/>
    <property type="project" value="UniProtKB-UniRule"/>
</dbReference>
<dbReference type="Pfam" id="PF14685">
    <property type="entry name" value="PDZ_Tricorn"/>
    <property type="match status" value="1"/>
</dbReference>
<protein>
    <recommendedName>
        <fullName evidence="7">Tricorn protease homolog</fullName>
        <ecNumber evidence="7">3.4.21.-</ecNumber>
    </recommendedName>
</protein>
<evidence type="ECO:0000256" key="4">
    <source>
        <dbReference type="ARBA" id="ARBA00022670"/>
    </source>
</evidence>
<feature type="domain" description="Tail specific protease" evidence="11">
    <location>
        <begin position="862"/>
        <end position="1056"/>
    </location>
</feature>
<dbReference type="InterPro" id="IPR029045">
    <property type="entry name" value="ClpP/crotonase-like_dom_sf"/>
</dbReference>
<dbReference type="Pfam" id="PF03572">
    <property type="entry name" value="Peptidase_S41"/>
    <property type="match status" value="1"/>
</dbReference>